<dbReference type="AlphaFoldDB" id="A0A8B2NEQ5"/>
<feature type="domain" description="Amidohydrolase 3" evidence="2">
    <location>
        <begin position="49"/>
        <end position="254"/>
    </location>
</feature>
<reference evidence="3 4" key="1">
    <citation type="submission" date="2018-05" db="EMBL/GenBank/DDBJ databases">
        <title>Acuticoccus sediminis sp. nov., isolated from deep-sea sediment of Indian Ocean.</title>
        <authorList>
            <person name="Liu X."/>
            <person name="Lai Q."/>
            <person name="Du Y."/>
            <person name="Sun F."/>
            <person name="Zhang X."/>
            <person name="Wang S."/>
            <person name="Shao Z."/>
        </authorList>
    </citation>
    <scope>NUCLEOTIDE SEQUENCE [LARGE SCALE GENOMIC DNA]</scope>
    <source>
        <strain evidence="3 4">PTG4-2</strain>
    </source>
</reference>
<dbReference type="Pfam" id="PF07969">
    <property type="entry name" value="Amidohydro_3"/>
    <property type="match status" value="1"/>
</dbReference>
<dbReference type="InterPro" id="IPR011059">
    <property type="entry name" value="Metal-dep_hydrolase_composite"/>
</dbReference>
<dbReference type="Proteomes" id="UP000249590">
    <property type="component" value="Unassembled WGS sequence"/>
</dbReference>
<keyword evidence="4" id="KW-1185">Reference proteome</keyword>
<gene>
    <name evidence="3" type="ORF">DLJ53_29565</name>
</gene>
<dbReference type="InterPro" id="IPR013108">
    <property type="entry name" value="Amidohydro_3"/>
</dbReference>
<accession>A0A8B2NEQ5</accession>
<feature type="region of interest" description="Disordered" evidence="1">
    <location>
        <begin position="484"/>
        <end position="504"/>
    </location>
</feature>
<dbReference type="InterPro" id="IPR032466">
    <property type="entry name" value="Metal_Hydrolase"/>
</dbReference>
<dbReference type="InterPro" id="IPR023100">
    <property type="entry name" value="D-aminoacylase_insert_dom_sf"/>
</dbReference>
<organism evidence="3 4">
    <name type="scientific">Acuticoccus sediminis</name>
    <dbReference type="NCBI Taxonomy" id="2184697"/>
    <lineage>
        <taxon>Bacteria</taxon>
        <taxon>Pseudomonadati</taxon>
        <taxon>Pseudomonadota</taxon>
        <taxon>Alphaproteobacteria</taxon>
        <taxon>Hyphomicrobiales</taxon>
        <taxon>Amorphaceae</taxon>
        <taxon>Acuticoccus</taxon>
    </lineage>
</organism>
<dbReference type="EMBL" id="QHHQ01000009">
    <property type="protein sequence ID" value="RAH97347.1"/>
    <property type="molecule type" value="Genomic_DNA"/>
</dbReference>
<dbReference type="GO" id="GO:0047421">
    <property type="term" value="F:N-acyl-D-glutamate deacylase activity"/>
    <property type="evidence" value="ECO:0007669"/>
    <property type="project" value="UniProtKB-EC"/>
</dbReference>
<dbReference type="RefSeq" id="WP_111351883.1">
    <property type="nucleotide sequence ID" value="NZ_QHHQ01000009.1"/>
</dbReference>
<dbReference type="PANTHER" id="PTHR43668:SF2">
    <property type="entry name" value="ALLANTOINASE"/>
    <property type="match status" value="1"/>
</dbReference>
<evidence type="ECO:0000313" key="3">
    <source>
        <dbReference type="EMBL" id="RAH97347.1"/>
    </source>
</evidence>
<dbReference type="PANTHER" id="PTHR43668">
    <property type="entry name" value="ALLANTOINASE"/>
    <property type="match status" value="1"/>
</dbReference>
<dbReference type="InterPro" id="IPR050138">
    <property type="entry name" value="DHOase/Allantoinase_Hydrolase"/>
</dbReference>
<sequence length="504" mass="53395">MPDTTTFDTIIRAGRVIDPETGFDEVADIGISNGTISAIGALAAAAGTEIDATGKVVCPGFIDLHAHGQTIAADWMQAFDGVTTSLELEVGVLPVADWYERQAARGRALHYGAAVSWVFARKAVMAGIRPDPALHPMEMMGQGAADEGGWSSGTATHDQVERICAVVADGLAAGGIGIGIPNGYAPGAGVKEMSRICDIAARTGVPTFTHIPWMSNVDPQSSEESYLRIIGYAAATGAHMHICHLNSTSLQDIARCRDLLLKAQAMGLAITVEAYPYGTGSTVVSAAFFVEPGFVQRTGTGYDSIELIHNRHQMTGPGDVIAAREEDPGSLVAWHFLDVEDNPAHRDLLDLSVLFPGGAIASDAMPWVAPDGSIFRGAQWPLPADLSAHPRSAGTFTRFLSQYSFQRREIGLREALAKCTTIPAGILEGCLPAMRRKARVQVGCDADIIAFDPDDIADRATFSDMTAPARGVETMLVGGTPVIRSGRLDPQARPGRALRRPAEA</sequence>
<keyword evidence="3" id="KW-0378">Hydrolase</keyword>
<dbReference type="NCBIfam" id="NF006560">
    <property type="entry name" value="PRK09061.1"/>
    <property type="match status" value="1"/>
</dbReference>
<evidence type="ECO:0000313" key="4">
    <source>
        <dbReference type="Proteomes" id="UP000249590"/>
    </source>
</evidence>
<dbReference type="GO" id="GO:0004038">
    <property type="term" value="F:allantoinase activity"/>
    <property type="evidence" value="ECO:0007669"/>
    <property type="project" value="TreeGrafter"/>
</dbReference>
<dbReference type="Gene3D" id="2.30.40.10">
    <property type="entry name" value="Urease, subunit C, domain 1"/>
    <property type="match status" value="1"/>
</dbReference>
<comment type="caution">
    <text evidence="3">The sequence shown here is derived from an EMBL/GenBank/DDBJ whole genome shotgun (WGS) entry which is preliminary data.</text>
</comment>
<evidence type="ECO:0000259" key="2">
    <source>
        <dbReference type="Pfam" id="PF07969"/>
    </source>
</evidence>
<dbReference type="Gene3D" id="3.30.1490.130">
    <property type="entry name" value="D-aminoacylase. Domain 3"/>
    <property type="match status" value="1"/>
</dbReference>
<dbReference type="GO" id="GO:0005737">
    <property type="term" value="C:cytoplasm"/>
    <property type="evidence" value="ECO:0007669"/>
    <property type="project" value="TreeGrafter"/>
</dbReference>
<dbReference type="SUPFAM" id="SSF51338">
    <property type="entry name" value="Composite domain of metallo-dependent hydrolases"/>
    <property type="match status" value="1"/>
</dbReference>
<name>A0A8B2NEQ5_9HYPH</name>
<dbReference type="EC" id="3.5.1.82" evidence="3"/>
<protein>
    <submittedName>
        <fullName evidence="3">D-glutamate deacylase</fullName>
        <ecNumber evidence="3">3.5.1.82</ecNumber>
    </submittedName>
</protein>
<dbReference type="GO" id="GO:0006145">
    <property type="term" value="P:purine nucleobase catabolic process"/>
    <property type="evidence" value="ECO:0007669"/>
    <property type="project" value="TreeGrafter"/>
</dbReference>
<proteinExistence type="predicted"/>
<dbReference type="SUPFAM" id="SSF51556">
    <property type="entry name" value="Metallo-dependent hydrolases"/>
    <property type="match status" value="1"/>
</dbReference>
<dbReference type="Gene3D" id="3.20.20.140">
    <property type="entry name" value="Metal-dependent hydrolases"/>
    <property type="match status" value="1"/>
</dbReference>
<evidence type="ECO:0000256" key="1">
    <source>
        <dbReference type="SAM" id="MobiDB-lite"/>
    </source>
</evidence>
<dbReference type="OrthoDB" id="9815027at2"/>